<keyword evidence="5" id="KW-1185">Reference proteome</keyword>
<dbReference type="PANTHER" id="PTHR11783">
    <property type="entry name" value="SULFOTRANSFERASE SULT"/>
    <property type="match status" value="1"/>
</dbReference>
<dbReference type="AlphaFoldDB" id="A0A8J1XVH3"/>
<dbReference type="Pfam" id="PF00685">
    <property type="entry name" value="Sulfotransfer_1"/>
    <property type="match status" value="1"/>
</dbReference>
<evidence type="ECO:0000259" key="3">
    <source>
        <dbReference type="Pfam" id="PF00685"/>
    </source>
</evidence>
<reference evidence="4" key="1">
    <citation type="submission" date="2022-03" db="EMBL/GenBank/DDBJ databases">
        <authorList>
            <person name="Martin C."/>
        </authorList>
    </citation>
    <scope>NUCLEOTIDE SEQUENCE</scope>
</reference>
<dbReference type="SUPFAM" id="SSF52540">
    <property type="entry name" value="P-loop containing nucleoside triphosphate hydrolases"/>
    <property type="match status" value="1"/>
</dbReference>
<feature type="non-terminal residue" evidence="4">
    <location>
        <position position="229"/>
    </location>
</feature>
<sequence length="229" mass="26736">TGEVSKAAEGINPMREAEMLPSPRLLTSHLSYDVMPESVRQGICKVVVVLRNPKSLFNSTFQYEMLLPEEFQEVQTFDEYLDSQLTEVQDKITFGTWLNHVSGWWRNREKMKGNIHFIHYEDMIQDMSKVVADLAKFLNKNLSQEAINTATEYLQYGNMKTNPKTGNAFENVTVYPDTDTNRQQMFQASHMRKGAIDDWKNNLTVAQSERIDEYLYPRLEKIDLKFQYE</sequence>
<protein>
    <recommendedName>
        <fullName evidence="3">Sulfotransferase domain-containing protein</fullName>
    </recommendedName>
</protein>
<organism evidence="4 5">
    <name type="scientific">Owenia fusiformis</name>
    <name type="common">Polychaete worm</name>
    <dbReference type="NCBI Taxonomy" id="6347"/>
    <lineage>
        <taxon>Eukaryota</taxon>
        <taxon>Metazoa</taxon>
        <taxon>Spiralia</taxon>
        <taxon>Lophotrochozoa</taxon>
        <taxon>Annelida</taxon>
        <taxon>Polychaeta</taxon>
        <taxon>Sedentaria</taxon>
        <taxon>Canalipalpata</taxon>
        <taxon>Sabellida</taxon>
        <taxon>Oweniida</taxon>
        <taxon>Oweniidae</taxon>
        <taxon>Owenia</taxon>
    </lineage>
</organism>
<proteinExistence type="inferred from homology"/>
<evidence type="ECO:0000256" key="1">
    <source>
        <dbReference type="ARBA" id="ARBA00005771"/>
    </source>
</evidence>
<dbReference type="Proteomes" id="UP000749559">
    <property type="component" value="Unassembled WGS sequence"/>
</dbReference>
<comment type="similarity">
    <text evidence="1">Belongs to the sulfotransferase 1 family.</text>
</comment>
<dbReference type="InterPro" id="IPR000863">
    <property type="entry name" value="Sulfotransferase_dom"/>
</dbReference>
<keyword evidence="2" id="KW-0808">Transferase</keyword>
<dbReference type="Gene3D" id="3.40.50.300">
    <property type="entry name" value="P-loop containing nucleotide triphosphate hydrolases"/>
    <property type="match status" value="1"/>
</dbReference>
<dbReference type="InterPro" id="IPR027417">
    <property type="entry name" value="P-loop_NTPase"/>
</dbReference>
<evidence type="ECO:0000313" key="5">
    <source>
        <dbReference type="Proteomes" id="UP000749559"/>
    </source>
</evidence>
<accession>A0A8J1XVH3</accession>
<dbReference type="GO" id="GO:0008146">
    <property type="term" value="F:sulfotransferase activity"/>
    <property type="evidence" value="ECO:0007669"/>
    <property type="project" value="InterPro"/>
</dbReference>
<feature type="domain" description="Sulfotransferase" evidence="3">
    <location>
        <begin position="15"/>
        <end position="219"/>
    </location>
</feature>
<gene>
    <name evidence="4" type="ORF">OFUS_LOCUS12910</name>
</gene>
<dbReference type="EMBL" id="CAIIXF020000006">
    <property type="protein sequence ID" value="CAH1787150.1"/>
    <property type="molecule type" value="Genomic_DNA"/>
</dbReference>
<evidence type="ECO:0000256" key="2">
    <source>
        <dbReference type="ARBA" id="ARBA00022679"/>
    </source>
</evidence>
<evidence type="ECO:0000313" key="4">
    <source>
        <dbReference type="EMBL" id="CAH1787150.1"/>
    </source>
</evidence>
<name>A0A8J1XVH3_OWEFU</name>
<dbReference type="OrthoDB" id="205623at2759"/>
<comment type="caution">
    <text evidence="4">The sequence shown here is derived from an EMBL/GenBank/DDBJ whole genome shotgun (WGS) entry which is preliminary data.</text>
</comment>